<accession>A0A0A8ZI09</accession>
<proteinExistence type="predicted"/>
<dbReference type="AlphaFoldDB" id="A0A0A8ZI09"/>
<dbReference type="EMBL" id="GBRH01263403">
    <property type="protein sequence ID" value="JAD34492.1"/>
    <property type="molecule type" value="Transcribed_RNA"/>
</dbReference>
<evidence type="ECO:0000313" key="1">
    <source>
        <dbReference type="EMBL" id="JAD34492.1"/>
    </source>
</evidence>
<organism evidence="1">
    <name type="scientific">Arundo donax</name>
    <name type="common">Giant reed</name>
    <name type="synonym">Donax arundinaceus</name>
    <dbReference type="NCBI Taxonomy" id="35708"/>
    <lineage>
        <taxon>Eukaryota</taxon>
        <taxon>Viridiplantae</taxon>
        <taxon>Streptophyta</taxon>
        <taxon>Embryophyta</taxon>
        <taxon>Tracheophyta</taxon>
        <taxon>Spermatophyta</taxon>
        <taxon>Magnoliopsida</taxon>
        <taxon>Liliopsida</taxon>
        <taxon>Poales</taxon>
        <taxon>Poaceae</taxon>
        <taxon>PACMAD clade</taxon>
        <taxon>Arundinoideae</taxon>
        <taxon>Arundineae</taxon>
        <taxon>Arundo</taxon>
    </lineage>
</organism>
<sequence>MVLCDVALCHPPPQQAGASDLMVLREYTKVQED</sequence>
<reference evidence="1" key="1">
    <citation type="submission" date="2014-09" db="EMBL/GenBank/DDBJ databases">
        <authorList>
            <person name="Magalhaes I.L.F."/>
            <person name="Oliveira U."/>
            <person name="Santos F.R."/>
            <person name="Vidigal T.H.D.A."/>
            <person name="Brescovit A.D."/>
            <person name="Santos A.J."/>
        </authorList>
    </citation>
    <scope>NUCLEOTIDE SEQUENCE</scope>
    <source>
        <tissue evidence="1">Shoot tissue taken approximately 20 cm above the soil surface</tissue>
    </source>
</reference>
<protein>
    <submittedName>
        <fullName evidence="1">Uncharacterized protein</fullName>
    </submittedName>
</protein>
<reference evidence="1" key="2">
    <citation type="journal article" date="2015" name="Data Brief">
        <title>Shoot transcriptome of the giant reed, Arundo donax.</title>
        <authorList>
            <person name="Barrero R.A."/>
            <person name="Guerrero F.D."/>
            <person name="Moolhuijzen P."/>
            <person name="Goolsby J.A."/>
            <person name="Tidwell J."/>
            <person name="Bellgard S.E."/>
            <person name="Bellgard M.I."/>
        </authorList>
    </citation>
    <scope>NUCLEOTIDE SEQUENCE</scope>
    <source>
        <tissue evidence="1">Shoot tissue taken approximately 20 cm above the soil surface</tissue>
    </source>
</reference>
<name>A0A0A8ZI09_ARUDO</name>